<keyword evidence="2" id="KW-1185">Reference proteome</keyword>
<gene>
    <name evidence="1" type="ORF">M407DRAFT_243778</name>
</gene>
<protein>
    <submittedName>
        <fullName evidence="1">Uncharacterized protein</fullName>
    </submittedName>
</protein>
<organism evidence="1 2">
    <name type="scientific">Tulasnella calospora MUT 4182</name>
    <dbReference type="NCBI Taxonomy" id="1051891"/>
    <lineage>
        <taxon>Eukaryota</taxon>
        <taxon>Fungi</taxon>
        <taxon>Dikarya</taxon>
        <taxon>Basidiomycota</taxon>
        <taxon>Agaricomycotina</taxon>
        <taxon>Agaricomycetes</taxon>
        <taxon>Cantharellales</taxon>
        <taxon>Tulasnellaceae</taxon>
        <taxon>Tulasnella</taxon>
    </lineage>
</organism>
<evidence type="ECO:0000313" key="2">
    <source>
        <dbReference type="Proteomes" id="UP000054248"/>
    </source>
</evidence>
<dbReference type="AlphaFoldDB" id="A0A0C3LY24"/>
<dbReference type="EMBL" id="KN823026">
    <property type="protein sequence ID" value="KIO26327.1"/>
    <property type="molecule type" value="Genomic_DNA"/>
</dbReference>
<proteinExistence type="predicted"/>
<sequence length="72" mass="7982">MEDPLPVHVPHQAIVSMKYRDLPPSMARSDWTLFSEASARVCVVGRVKDGSQARWMLFALSFGPSHPSTLVS</sequence>
<reference evidence="2" key="2">
    <citation type="submission" date="2015-01" db="EMBL/GenBank/DDBJ databases">
        <title>Evolutionary Origins and Diversification of the Mycorrhizal Mutualists.</title>
        <authorList>
            <consortium name="DOE Joint Genome Institute"/>
            <consortium name="Mycorrhizal Genomics Consortium"/>
            <person name="Kohler A."/>
            <person name="Kuo A."/>
            <person name="Nagy L.G."/>
            <person name="Floudas D."/>
            <person name="Copeland A."/>
            <person name="Barry K.W."/>
            <person name="Cichocki N."/>
            <person name="Veneault-Fourrey C."/>
            <person name="LaButti K."/>
            <person name="Lindquist E.A."/>
            <person name="Lipzen A."/>
            <person name="Lundell T."/>
            <person name="Morin E."/>
            <person name="Murat C."/>
            <person name="Riley R."/>
            <person name="Ohm R."/>
            <person name="Sun H."/>
            <person name="Tunlid A."/>
            <person name="Henrissat B."/>
            <person name="Grigoriev I.V."/>
            <person name="Hibbett D.S."/>
            <person name="Martin F."/>
        </authorList>
    </citation>
    <scope>NUCLEOTIDE SEQUENCE [LARGE SCALE GENOMIC DNA]</scope>
    <source>
        <strain evidence="2">MUT 4182</strain>
    </source>
</reference>
<reference evidence="1 2" key="1">
    <citation type="submission" date="2014-04" db="EMBL/GenBank/DDBJ databases">
        <authorList>
            <consortium name="DOE Joint Genome Institute"/>
            <person name="Kuo A."/>
            <person name="Girlanda M."/>
            <person name="Perotto S."/>
            <person name="Kohler A."/>
            <person name="Nagy L.G."/>
            <person name="Floudas D."/>
            <person name="Copeland A."/>
            <person name="Barry K.W."/>
            <person name="Cichocki N."/>
            <person name="Veneault-Fourrey C."/>
            <person name="LaButti K."/>
            <person name="Lindquist E.A."/>
            <person name="Lipzen A."/>
            <person name="Lundell T."/>
            <person name="Morin E."/>
            <person name="Murat C."/>
            <person name="Sun H."/>
            <person name="Tunlid A."/>
            <person name="Henrissat B."/>
            <person name="Grigoriev I.V."/>
            <person name="Hibbett D.S."/>
            <person name="Martin F."/>
            <person name="Nordberg H.P."/>
            <person name="Cantor M.N."/>
            <person name="Hua S.X."/>
        </authorList>
    </citation>
    <scope>NUCLEOTIDE SEQUENCE [LARGE SCALE GENOMIC DNA]</scope>
    <source>
        <strain evidence="1 2">MUT 4182</strain>
    </source>
</reference>
<accession>A0A0C3LY24</accession>
<dbReference type="HOGENOM" id="CLU_2724096_0_0_1"/>
<dbReference type="Proteomes" id="UP000054248">
    <property type="component" value="Unassembled WGS sequence"/>
</dbReference>
<evidence type="ECO:0000313" key="1">
    <source>
        <dbReference type="EMBL" id="KIO26327.1"/>
    </source>
</evidence>
<name>A0A0C3LY24_9AGAM</name>